<dbReference type="RefSeq" id="WP_346756962.1">
    <property type="nucleotide sequence ID" value="NZ_JAUJEB010000001.1"/>
</dbReference>
<gene>
    <name evidence="3" type="ORF">QQ020_06210</name>
</gene>
<sequence>MKETRHFIGAKTTKQKMFEAISLPGELQKWWATTAKGIPETGETLELYFHELTTLKFRYTEMIPSEKLVLTCHDGFGPWQDTVLTFEIEEKDDQVFLTHIHDNIIPEDVEALTYFSSKWTIYLLSLKNLLENGTGTPFPKEIKLYHGD</sequence>
<dbReference type="InterPro" id="IPR013538">
    <property type="entry name" value="ASHA1/2-like_C"/>
</dbReference>
<name>A0ABT8L1M6_9BACT</name>
<keyword evidence="4" id="KW-1185">Reference proteome</keyword>
<reference evidence="3" key="1">
    <citation type="submission" date="2023-06" db="EMBL/GenBank/DDBJ databases">
        <title>Genomic of Agaribacillus aureum.</title>
        <authorList>
            <person name="Wang G."/>
        </authorList>
    </citation>
    <scope>NUCLEOTIDE SEQUENCE</scope>
    <source>
        <strain evidence="3">BMA12</strain>
    </source>
</reference>
<dbReference type="EMBL" id="JAUJEB010000001">
    <property type="protein sequence ID" value="MDN5211632.1"/>
    <property type="molecule type" value="Genomic_DNA"/>
</dbReference>
<dbReference type="SUPFAM" id="SSF55961">
    <property type="entry name" value="Bet v1-like"/>
    <property type="match status" value="1"/>
</dbReference>
<dbReference type="Pfam" id="PF08327">
    <property type="entry name" value="AHSA1"/>
    <property type="match status" value="1"/>
</dbReference>
<dbReference type="Gene3D" id="3.30.530.20">
    <property type="match status" value="1"/>
</dbReference>
<evidence type="ECO:0000313" key="4">
    <source>
        <dbReference type="Proteomes" id="UP001172083"/>
    </source>
</evidence>
<proteinExistence type="inferred from homology"/>
<organism evidence="3 4">
    <name type="scientific">Agaribacillus aureus</name>
    <dbReference type="NCBI Taxonomy" id="3051825"/>
    <lineage>
        <taxon>Bacteria</taxon>
        <taxon>Pseudomonadati</taxon>
        <taxon>Bacteroidota</taxon>
        <taxon>Cytophagia</taxon>
        <taxon>Cytophagales</taxon>
        <taxon>Splendidivirgaceae</taxon>
        <taxon>Agaribacillus</taxon>
    </lineage>
</organism>
<comment type="caution">
    <text evidence="3">The sequence shown here is derived from an EMBL/GenBank/DDBJ whole genome shotgun (WGS) entry which is preliminary data.</text>
</comment>
<evidence type="ECO:0000313" key="3">
    <source>
        <dbReference type="EMBL" id="MDN5211632.1"/>
    </source>
</evidence>
<dbReference type="Proteomes" id="UP001172083">
    <property type="component" value="Unassembled WGS sequence"/>
</dbReference>
<accession>A0ABT8L1M6</accession>
<protein>
    <submittedName>
        <fullName evidence="3">SRPBCC domain-containing protein</fullName>
    </submittedName>
</protein>
<comment type="similarity">
    <text evidence="1">Belongs to the AHA1 family.</text>
</comment>
<feature type="domain" description="Activator of Hsp90 ATPase homologue 1/2-like C-terminal" evidence="2">
    <location>
        <begin position="12"/>
        <end position="131"/>
    </location>
</feature>
<evidence type="ECO:0000259" key="2">
    <source>
        <dbReference type="Pfam" id="PF08327"/>
    </source>
</evidence>
<dbReference type="InterPro" id="IPR023393">
    <property type="entry name" value="START-like_dom_sf"/>
</dbReference>
<evidence type="ECO:0000256" key="1">
    <source>
        <dbReference type="ARBA" id="ARBA00006817"/>
    </source>
</evidence>
<dbReference type="CDD" id="cd07814">
    <property type="entry name" value="SRPBCC_CalC_Aha1-like"/>
    <property type="match status" value="1"/>
</dbReference>